<accession>A0A2P2PPJ4</accession>
<organism evidence="1">
    <name type="scientific">Rhizophora mucronata</name>
    <name type="common">Asiatic mangrove</name>
    <dbReference type="NCBI Taxonomy" id="61149"/>
    <lineage>
        <taxon>Eukaryota</taxon>
        <taxon>Viridiplantae</taxon>
        <taxon>Streptophyta</taxon>
        <taxon>Embryophyta</taxon>
        <taxon>Tracheophyta</taxon>
        <taxon>Spermatophyta</taxon>
        <taxon>Magnoliopsida</taxon>
        <taxon>eudicotyledons</taxon>
        <taxon>Gunneridae</taxon>
        <taxon>Pentapetalae</taxon>
        <taxon>rosids</taxon>
        <taxon>fabids</taxon>
        <taxon>Malpighiales</taxon>
        <taxon>Rhizophoraceae</taxon>
        <taxon>Rhizophora</taxon>
    </lineage>
</organism>
<reference evidence="1" key="1">
    <citation type="submission" date="2018-02" db="EMBL/GenBank/DDBJ databases">
        <title>Rhizophora mucronata_Transcriptome.</title>
        <authorList>
            <person name="Meera S.P."/>
            <person name="Sreeshan A."/>
            <person name="Augustine A."/>
        </authorList>
    </citation>
    <scope>NUCLEOTIDE SEQUENCE</scope>
    <source>
        <tissue evidence="1">Leaf</tissue>
    </source>
</reference>
<name>A0A2P2PPJ4_RHIMU</name>
<evidence type="ECO:0000313" key="1">
    <source>
        <dbReference type="EMBL" id="MBX56625.1"/>
    </source>
</evidence>
<sequence>MQNSMHTTTICTLQNWNCSLNLYRA</sequence>
<dbReference type="EMBL" id="GGEC01076141">
    <property type="protein sequence ID" value="MBX56625.1"/>
    <property type="molecule type" value="Transcribed_RNA"/>
</dbReference>
<dbReference type="AlphaFoldDB" id="A0A2P2PPJ4"/>
<protein>
    <submittedName>
        <fullName evidence="1">Uncharacterized protein</fullName>
    </submittedName>
</protein>
<proteinExistence type="predicted"/>